<organism evidence="13 14">
    <name type="scientific">Mya arenaria</name>
    <name type="common">Soft-shell clam</name>
    <dbReference type="NCBI Taxonomy" id="6604"/>
    <lineage>
        <taxon>Eukaryota</taxon>
        <taxon>Metazoa</taxon>
        <taxon>Spiralia</taxon>
        <taxon>Lophotrochozoa</taxon>
        <taxon>Mollusca</taxon>
        <taxon>Bivalvia</taxon>
        <taxon>Autobranchia</taxon>
        <taxon>Heteroconchia</taxon>
        <taxon>Euheterodonta</taxon>
        <taxon>Imparidentia</taxon>
        <taxon>Neoheterodontei</taxon>
        <taxon>Myida</taxon>
        <taxon>Myoidea</taxon>
        <taxon>Myidae</taxon>
        <taxon>Mya</taxon>
    </lineage>
</organism>
<evidence type="ECO:0000256" key="12">
    <source>
        <dbReference type="SAM" id="Phobius"/>
    </source>
</evidence>
<keyword evidence="4" id="KW-1003">Cell membrane</keyword>
<keyword evidence="3" id="KW-0813">Transport</keyword>
<evidence type="ECO:0000256" key="5">
    <source>
        <dbReference type="ARBA" id="ARBA00022692"/>
    </source>
</evidence>
<dbReference type="InterPro" id="IPR038377">
    <property type="entry name" value="Na/Glc_symporter_sf"/>
</dbReference>
<evidence type="ECO:0000256" key="8">
    <source>
        <dbReference type="ARBA" id="ARBA00023065"/>
    </source>
</evidence>
<evidence type="ECO:0000256" key="10">
    <source>
        <dbReference type="ARBA" id="ARBA00023201"/>
    </source>
</evidence>
<gene>
    <name evidence="13" type="ORF">MAR_035723</name>
</gene>
<keyword evidence="14" id="KW-1185">Reference proteome</keyword>
<feature type="transmembrane region" description="Helical" evidence="12">
    <location>
        <begin position="188"/>
        <end position="208"/>
    </location>
</feature>
<dbReference type="PANTHER" id="PTHR42985">
    <property type="entry name" value="SODIUM-COUPLED MONOCARBOXYLATE TRANSPORTER"/>
    <property type="match status" value="1"/>
</dbReference>
<keyword evidence="7" id="KW-0915">Sodium</keyword>
<sequence>MKFYHNVPPPPIYRALSIILTRLSDAVVVLFVDLSDVHWLPVSMSCDSEAAEDKISRPDSQTLTQLKVKTLRIEQIEKSPKWNKNHNKIFLAAIFGFELTKTSTLVQMALISFPEFNPKRASLLRKTSNQESFRNIKPYNLFTSSGLCYICGNGIVFIPDWNTFCTVRATKNHNSPEEYFLAGRKSRLLPVTLSFIVTFQSSILMLGFPAEVYLYGAVYVYFLLPIVIAFTFSAVFIVPVFYPLKLTTVYEYLNLRYGNNVLRYVTITVGIVYNIFYMRTIVIYTTVTTVYTSIGGIKAVI</sequence>
<keyword evidence="10" id="KW-0739">Sodium transport</keyword>
<dbReference type="Proteomes" id="UP001164746">
    <property type="component" value="Chromosome 7"/>
</dbReference>
<feature type="transmembrane region" description="Helical" evidence="12">
    <location>
        <begin position="220"/>
        <end position="242"/>
    </location>
</feature>
<dbReference type="Gene3D" id="1.20.1730.10">
    <property type="entry name" value="Sodium/glucose cotransporter"/>
    <property type="match status" value="1"/>
</dbReference>
<evidence type="ECO:0000256" key="1">
    <source>
        <dbReference type="ARBA" id="ARBA00004651"/>
    </source>
</evidence>
<keyword evidence="6 12" id="KW-1133">Transmembrane helix</keyword>
<feature type="transmembrane region" description="Helical" evidence="12">
    <location>
        <begin position="262"/>
        <end position="284"/>
    </location>
</feature>
<evidence type="ECO:0000256" key="2">
    <source>
        <dbReference type="ARBA" id="ARBA00006434"/>
    </source>
</evidence>
<evidence type="ECO:0000313" key="14">
    <source>
        <dbReference type="Proteomes" id="UP001164746"/>
    </source>
</evidence>
<keyword evidence="9 12" id="KW-0472">Membrane</keyword>
<dbReference type="EMBL" id="CP111018">
    <property type="protein sequence ID" value="WAR10647.1"/>
    <property type="molecule type" value="Genomic_DNA"/>
</dbReference>
<comment type="subcellular location">
    <subcellularLocation>
        <location evidence="1">Cell membrane</location>
        <topology evidence="1">Multi-pass membrane protein</topology>
    </subcellularLocation>
</comment>
<evidence type="ECO:0000256" key="9">
    <source>
        <dbReference type="ARBA" id="ARBA00023136"/>
    </source>
</evidence>
<evidence type="ECO:0000256" key="4">
    <source>
        <dbReference type="ARBA" id="ARBA00022475"/>
    </source>
</evidence>
<evidence type="ECO:0000256" key="3">
    <source>
        <dbReference type="ARBA" id="ARBA00022448"/>
    </source>
</evidence>
<dbReference type="InterPro" id="IPR001734">
    <property type="entry name" value="Na/solute_symporter"/>
</dbReference>
<keyword evidence="5 12" id="KW-0812">Transmembrane</keyword>
<evidence type="ECO:0000313" key="13">
    <source>
        <dbReference type="EMBL" id="WAR10647.1"/>
    </source>
</evidence>
<keyword evidence="8" id="KW-0406">Ion transport</keyword>
<protein>
    <submittedName>
        <fullName evidence="13">SC5A8-like protein</fullName>
    </submittedName>
</protein>
<evidence type="ECO:0000256" key="11">
    <source>
        <dbReference type="RuleBase" id="RU362091"/>
    </source>
</evidence>
<feature type="transmembrane region" description="Helical" evidence="12">
    <location>
        <begin position="89"/>
        <end position="113"/>
    </location>
</feature>
<proteinExistence type="inferred from homology"/>
<dbReference type="Pfam" id="PF00474">
    <property type="entry name" value="SSF"/>
    <property type="match status" value="1"/>
</dbReference>
<accession>A0ABY7ENW3</accession>
<dbReference type="PANTHER" id="PTHR42985:SF40">
    <property type="entry name" value="LD47995P-RELATED"/>
    <property type="match status" value="1"/>
</dbReference>
<dbReference type="InterPro" id="IPR051163">
    <property type="entry name" value="Sodium:Solute_Symporter_SSF"/>
</dbReference>
<comment type="similarity">
    <text evidence="2 11">Belongs to the sodium:solute symporter (SSF) (TC 2.A.21) family.</text>
</comment>
<reference evidence="13" key="1">
    <citation type="submission" date="2022-11" db="EMBL/GenBank/DDBJ databases">
        <title>Centuries of genome instability and evolution in soft-shell clam transmissible cancer (bioRxiv).</title>
        <authorList>
            <person name="Hart S.F.M."/>
            <person name="Yonemitsu M.A."/>
            <person name="Giersch R.M."/>
            <person name="Beal B.F."/>
            <person name="Arriagada G."/>
            <person name="Davis B.W."/>
            <person name="Ostrander E.A."/>
            <person name="Goff S.P."/>
            <person name="Metzger M.J."/>
        </authorList>
    </citation>
    <scope>NUCLEOTIDE SEQUENCE</scope>
    <source>
        <strain evidence="13">MELC-2E11</strain>
        <tissue evidence="13">Siphon/mantle</tissue>
    </source>
</reference>
<evidence type="ECO:0000256" key="6">
    <source>
        <dbReference type="ARBA" id="ARBA00022989"/>
    </source>
</evidence>
<name>A0ABY7ENW3_MYAAR</name>
<evidence type="ECO:0000256" key="7">
    <source>
        <dbReference type="ARBA" id="ARBA00023053"/>
    </source>
</evidence>
<dbReference type="PROSITE" id="PS50283">
    <property type="entry name" value="NA_SOLUT_SYMP_3"/>
    <property type="match status" value="1"/>
</dbReference>